<dbReference type="GeneID" id="29742423"/>
<accession>E3H3D1</accession>
<dbReference type="Proteomes" id="UP000000387">
    <property type="component" value="Chromosome"/>
</dbReference>
<dbReference type="KEGG" id="rdn:HMPREF0733_12109"/>
<evidence type="ECO:0000313" key="1">
    <source>
        <dbReference type="EMBL" id="ADP41566.1"/>
    </source>
</evidence>
<sequence length="349" mass="39144">MSTITLAGDYTSALTHFAQYGLASLAEQHHPQGVTLGWTREAVPKAQLTVEGADAYTLAGYIHELAKQLCEPESWGQINNTYGTMNVSPFSPRVGEISSPLDWKRHQKIRQDMIDKLTQEKDYLSLCWISSLGEASYWFPEKNKKIPKEYQRLGASRWEMADRGGGREFVRYRLRRMCEEVVTWSTEKITNGIIGTEINDPIGGEKLLTATGFTTPRKTDVSLALLAMTGMSWFPVIHMANHLSITPGAWPSNDVAPENLVLPLSIENIKPARLRTVLRSHTFADIVNYVCHEESETGVSDTREILKAYGSREQLKAHGMDAVVRFPVKTVKTASNAYRYIQEGKLVPL</sequence>
<dbReference type="RefSeq" id="WP_013399221.1">
    <property type="nucleotide sequence ID" value="NC_014643.1"/>
</dbReference>
<gene>
    <name evidence="1" type="ordered locus">HMPREF0733_12109</name>
</gene>
<dbReference type="AlphaFoldDB" id="E3H3D1"/>
<dbReference type="eggNOG" id="ENOG5033QWM">
    <property type="taxonomic scope" value="Bacteria"/>
</dbReference>
<proteinExistence type="predicted"/>
<protein>
    <submittedName>
        <fullName evidence="1">Uncharacterized protein</fullName>
    </submittedName>
</protein>
<evidence type="ECO:0000313" key="2">
    <source>
        <dbReference type="Proteomes" id="UP000000387"/>
    </source>
</evidence>
<dbReference type="CDD" id="cd09764">
    <property type="entry name" value="Csb3_I-U"/>
    <property type="match status" value="1"/>
</dbReference>
<name>E3H3D1_ROTDC</name>
<dbReference type="HOGENOM" id="CLU_808255_0_0_11"/>
<reference evidence="2" key="1">
    <citation type="submission" date="2010-10" db="EMBL/GenBank/DDBJ databases">
        <title>The complete genome of Rothia dentocariosa ATCC 17931.</title>
        <authorList>
            <person name="Muzny D."/>
            <person name="Qin X."/>
            <person name="Buhay C."/>
            <person name="Dugan-Rocha S."/>
            <person name="Ding Y."/>
            <person name="Chen G."/>
            <person name="Hawes A."/>
            <person name="Holder M."/>
            <person name="Jhangiani S."/>
            <person name="Johnson A."/>
            <person name="Khan Z."/>
            <person name="Li Z."/>
            <person name="Liu W."/>
            <person name="Liu X."/>
            <person name="Perez L."/>
            <person name="Shen H."/>
            <person name="Wang Q."/>
            <person name="Watt J."/>
            <person name="Xi L."/>
            <person name="Xin Y."/>
            <person name="Zhou J."/>
            <person name="Deng J."/>
            <person name="Jiang H."/>
            <person name="Liu Y."/>
            <person name="Qu J."/>
            <person name="Song X.-Z."/>
            <person name="Zhang L."/>
            <person name="Villasana D."/>
            <person name="Johnson A."/>
            <person name="Liu J."/>
            <person name="Liyanage D."/>
            <person name="Lorensuhewa L."/>
            <person name="Robinson T."/>
            <person name="Song A."/>
            <person name="Song B.-B."/>
            <person name="Dinh H."/>
            <person name="Thornton R."/>
            <person name="Coyle M."/>
            <person name="Francisco L."/>
            <person name="Jackson L."/>
            <person name="Javaid M."/>
            <person name="Korchina V."/>
            <person name="Kovar C."/>
            <person name="Mata R."/>
            <person name="Mathew T."/>
            <person name="Ngo R."/>
            <person name="Nguyen L."/>
            <person name="Nguyen N."/>
            <person name="Okwuonu G."/>
            <person name="Ongeri F."/>
            <person name="Pham C."/>
            <person name="Simmons D."/>
            <person name="Wilczek-Boney K."/>
            <person name="Hale W."/>
            <person name="Jakkamsetti A."/>
            <person name="Pham P."/>
            <person name="Ruth R."/>
            <person name="San Lucas F."/>
            <person name="Warren J."/>
            <person name="Zhang J."/>
            <person name="Zhao Z."/>
            <person name="Zhou C."/>
            <person name="Zhu D."/>
            <person name="Lee S."/>
            <person name="Bess C."/>
            <person name="Blankenburg K."/>
            <person name="Forbes L."/>
            <person name="Fu Q."/>
            <person name="Gubbala S."/>
            <person name="Hirani K."/>
            <person name="Jayaseelan J.C."/>
            <person name="Lara F."/>
            <person name="Munidasa M."/>
            <person name="Palculict T."/>
            <person name="Patil S."/>
            <person name="Pu L.-L."/>
            <person name="Saada N."/>
            <person name="Tang L."/>
            <person name="Weissenberger G."/>
            <person name="Zhu Y."/>
            <person name="Hemphill L."/>
            <person name="Shang Y."/>
            <person name="Youmans B."/>
            <person name="Ayvaz T."/>
            <person name="Ross M."/>
            <person name="Santibanez J."/>
            <person name="Aqrawi P."/>
            <person name="Gross S."/>
            <person name="Joshi V."/>
            <person name="Fowler G."/>
            <person name="Nazareth L."/>
            <person name="Reid J."/>
            <person name="Worley K."/>
            <person name="Petrosino J."/>
            <person name="Highlander S."/>
            <person name="Gibbs R."/>
        </authorList>
    </citation>
    <scope>NUCLEOTIDE SEQUENCE [LARGE SCALE GENOMIC DNA]</scope>
    <source>
        <strain evidence="2">ATCC 17931 / CDC X599 / XDIA</strain>
    </source>
</reference>
<dbReference type="EMBL" id="CP002280">
    <property type="protein sequence ID" value="ADP41566.1"/>
    <property type="molecule type" value="Genomic_DNA"/>
</dbReference>
<organism evidence="1 2">
    <name type="scientific">Rothia dentocariosa (strain ATCC 17931 / CDC X599 / XDIA)</name>
    <dbReference type="NCBI Taxonomy" id="762948"/>
    <lineage>
        <taxon>Bacteria</taxon>
        <taxon>Bacillati</taxon>
        <taxon>Actinomycetota</taxon>
        <taxon>Actinomycetes</taxon>
        <taxon>Micrococcales</taxon>
        <taxon>Micrococcaceae</taxon>
        <taxon>Rothia</taxon>
    </lineage>
</organism>